<comment type="subcellular location">
    <subcellularLocation>
        <location evidence="2">Cytoplasm</location>
    </subcellularLocation>
    <subcellularLocation>
        <location evidence="1">Nucleus</location>
    </subcellularLocation>
</comment>
<dbReference type="OrthoDB" id="543373at2759"/>
<reference evidence="9 10" key="1">
    <citation type="submission" date="2009-11" db="EMBL/GenBank/DDBJ databases">
        <title>Annotation of Allomyces macrogynus ATCC 38327.</title>
        <authorList>
            <consortium name="The Broad Institute Genome Sequencing Platform"/>
            <person name="Russ C."/>
            <person name="Cuomo C."/>
            <person name="Burger G."/>
            <person name="Gray M.W."/>
            <person name="Holland P.W.H."/>
            <person name="King N."/>
            <person name="Lang F.B.F."/>
            <person name="Roger A.J."/>
            <person name="Ruiz-Trillo I."/>
            <person name="Young S.K."/>
            <person name="Zeng Q."/>
            <person name="Gargeya S."/>
            <person name="Fitzgerald M."/>
            <person name="Haas B."/>
            <person name="Abouelleil A."/>
            <person name="Alvarado L."/>
            <person name="Arachchi H.M."/>
            <person name="Berlin A."/>
            <person name="Chapman S.B."/>
            <person name="Gearin G."/>
            <person name="Goldberg J."/>
            <person name="Griggs A."/>
            <person name="Gujja S."/>
            <person name="Hansen M."/>
            <person name="Heiman D."/>
            <person name="Howarth C."/>
            <person name="Larimer J."/>
            <person name="Lui A."/>
            <person name="MacDonald P.J.P."/>
            <person name="McCowen C."/>
            <person name="Montmayeur A."/>
            <person name="Murphy C."/>
            <person name="Neiman D."/>
            <person name="Pearson M."/>
            <person name="Priest M."/>
            <person name="Roberts A."/>
            <person name="Saif S."/>
            <person name="Shea T."/>
            <person name="Sisk P."/>
            <person name="Stolte C."/>
            <person name="Sykes S."/>
            <person name="Wortman J."/>
            <person name="Nusbaum C."/>
            <person name="Birren B."/>
        </authorList>
    </citation>
    <scope>NUCLEOTIDE SEQUENCE [LARGE SCALE GENOMIC DNA]</scope>
    <source>
        <strain evidence="9 10">ATCC 38327</strain>
    </source>
</reference>
<dbReference type="Pfam" id="PF25780">
    <property type="entry name" value="TPR_IPO5"/>
    <property type="match status" value="1"/>
</dbReference>
<proteinExistence type="predicted"/>
<feature type="domain" description="TOG" evidence="8">
    <location>
        <begin position="364"/>
        <end position="600"/>
    </location>
</feature>
<keyword evidence="10" id="KW-1185">Reference proteome</keyword>
<dbReference type="Pfam" id="PF18808">
    <property type="entry name" value="Importin_rep_4"/>
    <property type="match status" value="1"/>
</dbReference>
<reference evidence="10" key="2">
    <citation type="submission" date="2009-11" db="EMBL/GenBank/DDBJ databases">
        <title>The Genome Sequence of Allomyces macrogynus strain ATCC 38327.</title>
        <authorList>
            <consortium name="The Broad Institute Genome Sequencing Platform"/>
            <person name="Russ C."/>
            <person name="Cuomo C."/>
            <person name="Shea T."/>
            <person name="Young S.K."/>
            <person name="Zeng Q."/>
            <person name="Koehrsen M."/>
            <person name="Haas B."/>
            <person name="Borodovsky M."/>
            <person name="Guigo R."/>
            <person name="Alvarado L."/>
            <person name="Berlin A."/>
            <person name="Borenstein D."/>
            <person name="Chen Z."/>
            <person name="Engels R."/>
            <person name="Freedman E."/>
            <person name="Gellesch M."/>
            <person name="Goldberg J."/>
            <person name="Griggs A."/>
            <person name="Gujja S."/>
            <person name="Heiman D."/>
            <person name="Hepburn T."/>
            <person name="Howarth C."/>
            <person name="Jen D."/>
            <person name="Larson L."/>
            <person name="Lewis B."/>
            <person name="Mehta T."/>
            <person name="Park D."/>
            <person name="Pearson M."/>
            <person name="Roberts A."/>
            <person name="Saif S."/>
            <person name="Shenoy N."/>
            <person name="Sisk P."/>
            <person name="Stolte C."/>
            <person name="Sykes S."/>
            <person name="Walk T."/>
            <person name="White J."/>
            <person name="Yandava C."/>
            <person name="Burger G."/>
            <person name="Gray M.W."/>
            <person name="Holland P.W.H."/>
            <person name="King N."/>
            <person name="Lang F.B.F."/>
            <person name="Roger A.J."/>
            <person name="Ruiz-Trillo I."/>
            <person name="Lander E."/>
            <person name="Nusbaum C."/>
        </authorList>
    </citation>
    <scope>NUCLEOTIDE SEQUENCE [LARGE SCALE GENOMIC DNA]</scope>
    <source>
        <strain evidence="10">ATCC 38327</strain>
    </source>
</reference>
<dbReference type="InterPro" id="IPR034085">
    <property type="entry name" value="TOG"/>
</dbReference>
<gene>
    <name evidence="9" type="ORF">AMAG_11016</name>
</gene>
<dbReference type="InterPro" id="IPR011989">
    <property type="entry name" value="ARM-like"/>
</dbReference>
<dbReference type="Gene3D" id="1.25.10.10">
    <property type="entry name" value="Leucine-rich Repeat Variant"/>
    <property type="match status" value="1"/>
</dbReference>
<keyword evidence="3" id="KW-0813">Transport</keyword>
<sequence>MEQTVAHLTTLLHTLASTDNEQRAAAEEVLSKEYLEKKPDLALSGLIHILRNNPDVPLRSFAAVLFRRLALQPVSVPAADGTKSHTSALFMIQETTRRGCLAELLGALAAEPVVTVRKKLCDCISEVAKALLNKNVAWPELTPAVLQCVRAAEPEYRESAFRILGSVPKLLMPNDVLDMVTVGPIFESGLAESEVLAVRITALNAAVFFLIEAGPDTKAASFSGLMVQMLNVLPALLGAGNEEGLTEAFTALIELAANQPKLFRPVLPQILSFALSIIGNAQLESTTRHSCLELLLTIVDEAPAMVRKLTPDFPSKVIPICLNMMAQLEDDESWHTASSIEEQEDENDEDYVIGEQAMDRIARKLGAVVTTPVAFSIIPQMLAAQEWQQRHAALMAISAIGEGCHKVLNKDLGKVVNMVTPFTQDPHPRVRHAACNCIGQMATDFAPSLQKKFHKHVIPALMACMDDVANPRVQAHGAAALVNFCEEVERTDLAPYLEALFGKLVTLASSPKIYLQEQAITTMATVADAAEDAFVQYYPAVMPALLQILSTPNSKELRLLRGKAMECATLIAMAVKKPVFQNHAQLFLEALARIQNEVTDPDDPQVSYLMHAWARLCTVLAADFVPYLPIVMPPLLTAAQIKPEVALLDVDDSDEDYSPEDGWQQAMIDGQRLCIRTSLLDEKCSAIEMVMCYARHLGTGFKPYVPQVMEILIPNLLFYYHDGVRHAAMRAIPPVLAAAQDEPTAVLPLWSVAFDKIAKLLPQELDVEMAYNVVAGLTEVIQLLGEQALNDQQAATLMRVLNVVLKEYYDRVKAREEQRQDEDFDPDQEEAIEDEAALENMVITEVAKLIQTLLKVYGTHALPLVDQLMDSVVVFLNESDEDLILLAVSVFDDLAEYTGPALATYMGVFGERIVQLLASPLPSVRQSVAYGVGIAATKGGPAVHPLCLAAVPRLVEMVRAPKARDDDNVVATENAVAALARILRSDVLPVDQRDEALAFFVMSMPVVFDEEEAVVTTTFLLDLVESAHPAVGARLEHTVDALLEVLYQGTLDDDQQLQQRALADVKTLLAGMPQDKQTAIWNALPADKRSVLKERGFF</sequence>
<dbReference type="InterPro" id="IPR016024">
    <property type="entry name" value="ARM-type_fold"/>
</dbReference>
<dbReference type="Proteomes" id="UP000054350">
    <property type="component" value="Unassembled WGS sequence"/>
</dbReference>
<name>A0A0L0SSR1_ALLM3</name>
<evidence type="ECO:0000256" key="1">
    <source>
        <dbReference type="ARBA" id="ARBA00004123"/>
    </source>
</evidence>
<dbReference type="Pfam" id="PF18829">
    <property type="entry name" value="Importin_rep_6"/>
    <property type="match status" value="1"/>
</dbReference>
<accession>A0A0L0SSR1</accession>
<dbReference type="PANTHER" id="PTHR10527">
    <property type="entry name" value="IMPORTIN BETA"/>
    <property type="match status" value="1"/>
</dbReference>
<evidence type="ECO:0000256" key="2">
    <source>
        <dbReference type="ARBA" id="ARBA00004496"/>
    </source>
</evidence>
<evidence type="ECO:0000313" key="10">
    <source>
        <dbReference type="Proteomes" id="UP000054350"/>
    </source>
</evidence>
<dbReference type="VEuPathDB" id="FungiDB:AMAG_11016"/>
<evidence type="ECO:0000256" key="3">
    <source>
        <dbReference type="ARBA" id="ARBA00022448"/>
    </source>
</evidence>
<evidence type="ECO:0000256" key="6">
    <source>
        <dbReference type="ARBA" id="ARBA00022927"/>
    </source>
</evidence>
<dbReference type="InterPro" id="IPR041653">
    <property type="entry name" value="Importin_rep_4"/>
</dbReference>
<dbReference type="AlphaFoldDB" id="A0A0L0SSR1"/>
<dbReference type="Pfam" id="PF13513">
    <property type="entry name" value="HEAT_EZ"/>
    <property type="match status" value="1"/>
</dbReference>
<dbReference type="GO" id="GO:0005737">
    <property type="term" value="C:cytoplasm"/>
    <property type="evidence" value="ECO:0007669"/>
    <property type="project" value="UniProtKB-SubCell"/>
</dbReference>
<evidence type="ECO:0000256" key="7">
    <source>
        <dbReference type="ARBA" id="ARBA00023242"/>
    </source>
</evidence>
<dbReference type="GO" id="GO:0006606">
    <property type="term" value="P:protein import into nucleus"/>
    <property type="evidence" value="ECO:0007669"/>
    <property type="project" value="InterPro"/>
</dbReference>
<organism evidence="9 10">
    <name type="scientific">Allomyces macrogynus (strain ATCC 38327)</name>
    <name type="common">Allomyces javanicus var. macrogynus</name>
    <dbReference type="NCBI Taxonomy" id="578462"/>
    <lineage>
        <taxon>Eukaryota</taxon>
        <taxon>Fungi</taxon>
        <taxon>Fungi incertae sedis</taxon>
        <taxon>Blastocladiomycota</taxon>
        <taxon>Blastocladiomycetes</taxon>
        <taxon>Blastocladiales</taxon>
        <taxon>Blastocladiaceae</taxon>
        <taxon>Allomyces</taxon>
    </lineage>
</organism>
<dbReference type="InterPro" id="IPR041389">
    <property type="entry name" value="Importin_rep_6"/>
</dbReference>
<dbReference type="GO" id="GO:0005634">
    <property type="term" value="C:nucleus"/>
    <property type="evidence" value="ECO:0007669"/>
    <property type="project" value="UniProtKB-SubCell"/>
</dbReference>
<dbReference type="SMART" id="SM01349">
    <property type="entry name" value="TOG"/>
    <property type="match status" value="1"/>
</dbReference>
<protein>
    <recommendedName>
        <fullName evidence="8">TOG domain-containing protein</fullName>
    </recommendedName>
</protein>
<evidence type="ECO:0000256" key="5">
    <source>
        <dbReference type="ARBA" id="ARBA00022737"/>
    </source>
</evidence>
<evidence type="ECO:0000313" key="9">
    <source>
        <dbReference type="EMBL" id="KNE65379.1"/>
    </source>
</evidence>
<dbReference type="InterPro" id="IPR040122">
    <property type="entry name" value="Importin_beta"/>
</dbReference>
<evidence type="ECO:0000259" key="8">
    <source>
        <dbReference type="SMART" id="SM01349"/>
    </source>
</evidence>
<evidence type="ECO:0000256" key="4">
    <source>
        <dbReference type="ARBA" id="ARBA00022490"/>
    </source>
</evidence>
<dbReference type="InterPro" id="IPR057672">
    <property type="entry name" value="TPR_IPO4/5"/>
</dbReference>
<dbReference type="SUPFAM" id="SSF48371">
    <property type="entry name" value="ARM repeat"/>
    <property type="match status" value="2"/>
</dbReference>
<keyword evidence="7" id="KW-0539">Nucleus</keyword>
<dbReference type="STRING" id="578462.A0A0L0SSR1"/>
<keyword evidence="6" id="KW-0653">Protein transport</keyword>
<dbReference type="EMBL" id="GG745347">
    <property type="protein sequence ID" value="KNE65379.1"/>
    <property type="molecule type" value="Genomic_DNA"/>
</dbReference>
<dbReference type="eggNOG" id="KOG2171">
    <property type="taxonomic scope" value="Eukaryota"/>
</dbReference>
<dbReference type="OMA" id="PKRFVQE"/>
<keyword evidence="5" id="KW-0677">Repeat</keyword>
<keyword evidence="4" id="KW-0963">Cytoplasm</keyword>